<keyword evidence="6" id="KW-1185">Reference proteome</keyword>
<feature type="compositionally biased region" description="Polar residues" evidence="1">
    <location>
        <begin position="435"/>
        <end position="449"/>
    </location>
</feature>
<feature type="region of interest" description="Disordered" evidence="1">
    <location>
        <begin position="1"/>
        <end position="28"/>
    </location>
</feature>
<dbReference type="InterPro" id="IPR029787">
    <property type="entry name" value="Nucleotide_cyclase"/>
</dbReference>
<evidence type="ECO:0000313" key="4">
    <source>
        <dbReference type="EMBL" id="KAG2372775.1"/>
    </source>
</evidence>
<dbReference type="AlphaFoldDB" id="A0AA88KNE6"/>
<evidence type="ECO:0000313" key="5">
    <source>
        <dbReference type="EMBL" id="KAG2387491.1"/>
    </source>
</evidence>
<reference evidence="5 6" key="1">
    <citation type="journal article" date="2018" name="BMC Genomics">
        <title>The genome of Naegleria lovaniensis, the basis for a comparative approach to unravel pathogenicity factors of the human pathogenic amoeba N. fowleri.</title>
        <authorList>
            <person name="Liechti N."/>
            <person name="Schurch N."/>
            <person name="Bruggmann R."/>
            <person name="Wittwer M."/>
        </authorList>
    </citation>
    <scope>NUCLEOTIDE SEQUENCE [LARGE SCALE GENOMIC DNA]</scope>
    <source>
        <strain evidence="5 6">ATCC 30569</strain>
    </source>
</reference>
<feature type="domain" description="Nitrate/nitrite sensing protein" evidence="3">
    <location>
        <begin position="91"/>
        <end position="332"/>
    </location>
</feature>
<gene>
    <name evidence="5" type="ORF">C9374_001085</name>
    <name evidence="4" type="ORF">C9374_013139</name>
</gene>
<keyword evidence="2" id="KW-0812">Transmembrane</keyword>
<keyword evidence="2" id="KW-0472">Membrane</keyword>
<feature type="region of interest" description="Disordered" evidence="1">
    <location>
        <begin position="423"/>
        <end position="449"/>
    </location>
</feature>
<accession>A0AA88KNE6</accession>
<protein>
    <recommendedName>
        <fullName evidence="3">Nitrate/nitrite sensing protein domain-containing protein</fullName>
    </recommendedName>
</protein>
<proteinExistence type="predicted"/>
<keyword evidence="2" id="KW-1133">Transmembrane helix</keyword>
<dbReference type="EMBL" id="PYSW02000012">
    <property type="protein sequence ID" value="KAG2387491.1"/>
    <property type="molecule type" value="Genomic_DNA"/>
</dbReference>
<sequence>MAKTIKIHPDTTSATRAPLKGQPKRKAKNKTNPIFERLEKLPLSLKLFLIVIFAFLSLIAFACILVYNSVTELQSSVVITKISTMTTLLSNLVHCSQLERGASALYLGSNGTDHYNLLMDRRNETDKALNAFMTQRYKLIDELKTSSPLFGQVLKSFDLVDVFINTFPTLRDRVLKLQFAQTIEALNFFSNWNVKMIDTVMLVSSLSSESTFMTIQSAYNALTAMKEYTGQRRAIGNAALASHSMSFDNFLLFVQAQAKASLLQHYLQLKDVFSIWDVFNNTVLNTKTRQNVVKIEAYIVSNYSNLTFYSGLDWHTNITQHINDMRLVEIYISDLSLSYASKLFDRAVGVMVAYIVSAVFVTSVSIIIAMIFSRSIASLWHKIVELQRLQEMYKSFIPAHVLLQIEAQNGGDDDYMQLEEEEDIPKEEDVKSKAPSHTSASNSTLQSSRRYNSNKMDLASKFSLYLERKKISMIQVKFQGLEWILDHAAPNEIIEILKDIFEKIQFSTRSTSSLMEHVENDSVTIVFNASRDQLRHEEKAIKTCMDLSDKLRELQNAKWKQSDKSQFATLAANHIEFRFATHVQYCLCGNVGTTDVRSFKILGSIYENLSNLTNFASQMHLRIVCDETMSKIAQSLYHTRFIGFINFMDEGNTNKSSNIYEIGAPLTVSDDEWLYELANKQKNEEWKDYNVACRAFFATNFEQALMGFEEYAQRHTNDIPTKHMITLCKKELREANDLMTSDL</sequence>
<dbReference type="EMBL" id="PYSW02000067">
    <property type="protein sequence ID" value="KAG2372775.1"/>
    <property type="molecule type" value="Genomic_DNA"/>
</dbReference>
<dbReference type="GeneID" id="68093541"/>
<dbReference type="RefSeq" id="XP_044551483.1">
    <property type="nucleotide sequence ID" value="XM_044686438.1"/>
</dbReference>
<dbReference type="Proteomes" id="UP000816034">
    <property type="component" value="Unassembled WGS sequence"/>
</dbReference>
<feature type="transmembrane region" description="Helical" evidence="2">
    <location>
        <begin position="47"/>
        <end position="67"/>
    </location>
</feature>
<dbReference type="Gene3D" id="3.30.70.1230">
    <property type="entry name" value="Nucleotide cyclase"/>
    <property type="match status" value="1"/>
</dbReference>
<evidence type="ECO:0000259" key="3">
    <source>
        <dbReference type="Pfam" id="PF08376"/>
    </source>
</evidence>
<feature type="transmembrane region" description="Helical" evidence="2">
    <location>
        <begin position="351"/>
        <end position="372"/>
    </location>
</feature>
<dbReference type="Pfam" id="PF08376">
    <property type="entry name" value="NIT"/>
    <property type="match status" value="1"/>
</dbReference>
<evidence type="ECO:0000313" key="6">
    <source>
        <dbReference type="Proteomes" id="UP000816034"/>
    </source>
</evidence>
<name>A0AA88KNE6_NAELO</name>
<dbReference type="InterPro" id="IPR013587">
    <property type="entry name" value="Nitrate/nitrite_sensing"/>
</dbReference>
<organism evidence="5 6">
    <name type="scientific">Naegleria lovaniensis</name>
    <name type="common">Amoeba</name>
    <dbReference type="NCBI Taxonomy" id="51637"/>
    <lineage>
        <taxon>Eukaryota</taxon>
        <taxon>Discoba</taxon>
        <taxon>Heterolobosea</taxon>
        <taxon>Tetramitia</taxon>
        <taxon>Eutetramitia</taxon>
        <taxon>Vahlkampfiidae</taxon>
        <taxon>Naegleria</taxon>
    </lineage>
</organism>
<dbReference type="SUPFAM" id="SSF55073">
    <property type="entry name" value="Nucleotide cyclase"/>
    <property type="match status" value="1"/>
</dbReference>
<evidence type="ECO:0000256" key="1">
    <source>
        <dbReference type="SAM" id="MobiDB-lite"/>
    </source>
</evidence>
<comment type="caution">
    <text evidence="5">The sequence shown here is derived from an EMBL/GenBank/DDBJ whole genome shotgun (WGS) entry which is preliminary data.</text>
</comment>
<reference evidence="5" key="2">
    <citation type="submission" date="2020-04" db="EMBL/GenBank/DDBJ databases">
        <authorList>
            <person name="Liechti N."/>
            <person name="Schuerch N."/>
            <person name="Bruggmann R."/>
            <person name="Wittwer M."/>
        </authorList>
    </citation>
    <scope>NUCLEOTIDE SEQUENCE</scope>
    <source>
        <strain evidence="5">ATCC 30569</strain>
    </source>
</reference>
<evidence type="ECO:0000256" key="2">
    <source>
        <dbReference type="SAM" id="Phobius"/>
    </source>
</evidence>